<evidence type="ECO:0000313" key="2">
    <source>
        <dbReference type="EMBL" id="CAD9347237.1"/>
    </source>
</evidence>
<dbReference type="GO" id="GO:0042765">
    <property type="term" value="C:GPI-anchor transamidase complex"/>
    <property type="evidence" value="ECO:0007669"/>
    <property type="project" value="InterPro"/>
</dbReference>
<feature type="transmembrane region" description="Helical" evidence="1">
    <location>
        <begin position="589"/>
        <end position="606"/>
    </location>
</feature>
<dbReference type="Pfam" id="PF04114">
    <property type="entry name" value="Gaa1"/>
    <property type="match status" value="1"/>
</dbReference>
<keyword evidence="1" id="KW-1133">Transmembrane helix</keyword>
<dbReference type="GO" id="GO:0016255">
    <property type="term" value="P:attachment of GPI anchor to protein"/>
    <property type="evidence" value="ECO:0007669"/>
    <property type="project" value="TreeGrafter"/>
</dbReference>
<name>A0A7S2ENM3_9STRA</name>
<protein>
    <submittedName>
        <fullName evidence="2">Uncharacterized protein</fullName>
    </submittedName>
</protein>
<feature type="transmembrane region" description="Helical" evidence="1">
    <location>
        <begin position="612"/>
        <end position="632"/>
    </location>
</feature>
<proteinExistence type="predicted"/>
<keyword evidence="1" id="KW-0812">Transmembrane</keyword>
<reference evidence="2" key="1">
    <citation type="submission" date="2021-01" db="EMBL/GenBank/DDBJ databases">
        <authorList>
            <person name="Corre E."/>
            <person name="Pelletier E."/>
            <person name="Niang G."/>
            <person name="Scheremetjew M."/>
            <person name="Finn R."/>
            <person name="Kale V."/>
            <person name="Holt S."/>
            <person name="Cochrane G."/>
            <person name="Meng A."/>
            <person name="Brown T."/>
            <person name="Cohen L."/>
        </authorList>
    </citation>
    <scope>NUCLEOTIDE SEQUENCE</scope>
    <source>
        <strain evidence="2">Pop2</strain>
    </source>
</reference>
<evidence type="ECO:0000256" key="1">
    <source>
        <dbReference type="SAM" id="Phobius"/>
    </source>
</evidence>
<dbReference type="InterPro" id="IPR007246">
    <property type="entry name" value="Gaa1"/>
</dbReference>
<dbReference type="AlphaFoldDB" id="A0A7S2ENM3"/>
<gene>
    <name evidence="2" type="ORF">DBRI1063_LOCUS19784</name>
</gene>
<organism evidence="2">
    <name type="scientific">Ditylum brightwellii</name>
    <dbReference type="NCBI Taxonomy" id="49249"/>
    <lineage>
        <taxon>Eukaryota</taxon>
        <taxon>Sar</taxon>
        <taxon>Stramenopiles</taxon>
        <taxon>Ochrophyta</taxon>
        <taxon>Bacillariophyta</taxon>
        <taxon>Mediophyceae</taxon>
        <taxon>Lithodesmiophycidae</taxon>
        <taxon>Lithodesmiales</taxon>
        <taxon>Lithodesmiaceae</taxon>
        <taxon>Ditylum</taxon>
    </lineage>
</organism>
<dbReference type="PANTHER" id="PTHR13304:SF0">
    <property type="entry name" value="GLYCOSYLPHOSPHATIDYLINOSITOL ANCHOR ATTACHMENT 1 PROTEIN"/>
    <property type="match status" value="1"/>
</dbReference>
<sequence>MGIFSKKKGKTKSFHPTLLHLVLPYLIGITWTCLHPILSVITGELKCRGSYLDESALSSNRFTIPNHDYGFSVLTVDESGNNEAATSLCDVLNTHRFPTEQSSILSSPAIDCLIHPSSSPKTPSLEIVKIIPSSSSIQPSESIVLILTPPPTSSSWTASTFHSCILTLLHRLSTSKTTWLSKIIYVVTTTTSPSSSSTTSIQDTVATYLQAHHGIHHALPLDYSNTMIRTLLVYNISYHSSSSAMTEVQILPQGEYGALPNLDLVFTVNGIMKYYNGYEYQVPRHYTWNVDKMEKFGGKVMGWIATHVGWRKNKVEAYVRDFVGMLSFAGHLAIGPYPPHAQALKYGIDSLTIQSTFPSSSSSSSSHSSESKMVQQIEQTINTLAYTHERLHHSITQYILPSSTKFVGQSEYIYPMILILIGLVIKAITLAFMDIGRFCFEIGIKVTLCVVGGVSLLMMCFSLDYNDDSYGELIMYGYMYAVVLSLIGCIIPLDNDKNNKREEEKVQSKHWINENWKQSIQFVACIIAIYTHVPMMLSHVSLAYPSALFWCPLLTFPSYGNRLHHSRGGDADETKKTVLLQMKQRMTKIASILILILTWPPVLLVPKVFEVYTMYILLVYTPLHMFLATLWLF</sequence>
<dbReference type="PANTHER" id="PTHR13304">
    <property type="entry name" value="GLYCOSYLPHOSPHATIDYLINOSITOL ANCHOR ATTACHMENT 1 PROTEIN"/>
    <property type="match status" value="1"/>
</dbReference>
<feature type="transmembrane region" description="Helical" evidence="1">
    <location>
        <begin position="442"/>
        <end position="461"/>
    </location>
</feature>
<feature type="transmembrane region" description="Helical" evidence="1">
    <location>
        <begin position="412"/>
        <end position="435"/>
    </location>
</feature>
<accession>A0A7S2ENM3</accession>
<feature type="transmembrane region" description="Helical" evidence="1">
    <location>
        <begin position="21"/>
        <end position="41"/>
    </location>
</feature>
<dbReference type="EMBL" id="HBGN01030736">
    <property type="protein sequence ID" value="CAD9347237.1"/>
    <property type="molecule type" value="Transcribed_RNA"/>
</dbReference>
<keyword evidence="1" id="KW-0472">Membrane</keyword>
<feature type="transmembrane region" description="Helical" evidence="1">
    <location>
        <begin position="473"/>
        <end position="493"/>
    </location>
</feature>